<dbReference type="EMBL" id="GBXM01074952">
    <property type="protein sequence ID" value="JAH33625.1"/>
    <property type="molecule type" value="Transcribed_RNA"/>
</dbReference>
<organism evidence="1">
    <name type="scientific">Anguilla anguilla</name>
    <name type="common">European freshwater eel</name>
    <name type="synonym">Muraena anguilla</name>
    <dbReference type="NCBI Taxonomy" id="7936"/>
    <lineage>
        <taxon>Eukaryota</taxon>
        <taxon>Metazoa</taxon>
        <taxon>Chordata</taxon>
        <taxon>Craniata</taxon>
        <taxon>Vertebrata</taxon>
        <taxon>Euteleostomi</taxon>
        <taxon>Actinopterygii</taxon>
        <taxon>Neopterygii</taxon>
        <taxon>Teleostei</taxon>
        <taxon>Anguilliformes</taxon>
        <taxon>Anguillidae</taxon>
        <taxon>Anguilla</taxon>
    </lineage>
</organism>
<proteinExistence type="predicted"/>
<reference evidence="1" key="2">
    <citation type="journal article" date="2015" name="Fish Shellfish Immunol.">
        <title>Early steps in the European eel (Anguilla anguilla)-Vibrio vulnificus interaction in the gills: Role of the RtxA13 toxin.</title>
        <authorList>
            <person name="Callol A."/>
            <person name="Pajuelo D."/>
            <person name="Ebbesson L."/>
            <person name="Teles M."/>
            <person name="MacKenzie S."/>
            <person name="Amaro C."/>
        </authorList>
    </citation>
    <scope>NUCLEOTIDE SEQUENCE</scope>
</reference>
<sequence length="34" mass="3763">MSPKDPDPIFLTSLYFPPTMNSALEPLLLAMPSK</sequence>
<reference evidence="1" key="1">
    <citation type="submission" date="2014-11" db="EMBL/GenBank/DDBJ databases">
        <authorList>
            <person name="Amaro Gonzalez C."/>
        </authorList>
    </citation>
    <scope>NUCLEOTIDE SEQUENCE</scope>
</reference>
<protein>
    <submittedName>
        <fullName evidence="1">Uncharacterized protein</fullName>
    </submittedName>
</protein>
<name>A0A0E9RZ14_ANGAN</name>
<evidence type="ECO:0000313" key="1">
    <source>
        <dbReference type="EMBL" id="JAH33625.1"/>
    </source>
</evidence>
<accession>A0A0E9RZ14</accession>
<dbReference type="AlphaFoldDB" id="A0A0E9RZ14"/>